<organism evidence="1">
    <name type="scientific">Aegilops tauschii</name>
    <name type="common">Tausch's goatgrass</name>
    <name type="synonym">Aegilops squarrosa</name>
    <dbReference type="NCBI Taxonomy" id="37682"/>
    <lineage>
        <taxon>Eukaryota</taxon>
        <taxon>Viridiplantae</taxon>
        <taxon>Streptophyta</taxon>
        <taxon>Embryophyta</taxon>
        <taxon>Tracheophyta</taxon>
        <taxon>Spermatophyta</taxon>
        <taxon>Magnoliopsida</taxon>
        <taxon>Liliopsida</taxon>
        <taxon>Poales</taxon>
        <taxon>Poaceae</taxon>
        <taxon>BOP clade</taxon>
        <taxon>Pooideae</taxon>
        <taxon>Triticodae</taxon>
        <taxon>Triticeae</taxon>
        <taxon>Triticinae</taxon>
        <taxon>Aegilops</taxon>
    </lineage>
</organism>
<reference evidence="1" key="1">
    <citation type="submission" date="2015-06" db="UniProtKB">
        <authorList>
            <consortium name="EnsemblPlants"/>
        </authorList>
    </citation>
    <scope>IDENTIFICATION</scope>
</reference>
<dbReference type="AlphaFoldDB" id="M8BPQ7"/>
<protein>
    <submittedName>
        <fullName evidence="1">Uncharacterized protein</fullName>
    </submittedName>
</protein>
<dbReference type="Pfam" id="PF08224">
    <property type="entry name" value="DUF1719"/>
    <property type="match status" value="1"/>
</dbReference>
<dbReference type="PANTHER" id="PTHR33377:SF4">
    <property type="entry name" value="OS07G0285800 PROTEIN"/>
    <property type="match status" value="1"/>
</dbReference>
<name>M8BPQ7_AEGTA</name>
<evidence type="ECO:0000313" key="1">
    <source>
        <dbReference type="EnsemblPlants" id="EMT23768"/>
    </source>
</evidence>
<accession>M8BPQ7</accession>
<dbReference type="SMART" id="SM01157">
    <property type="entry name" value="DUF1719"/>
    <property type="match status" value="1"/>
</dbReference>
<proteinExistence type="predicted"/>
<dbReference type="PANTHER" id="PTHR33377">
    <property type="entry name" value="OS10G0134700 PROTEIN-RELATED"/>
    <property type="match status" value="1"/>
</dbReference>
<dbReference type="EnsemblPlants" id="EMT23768">
    <property type="protein sequence ID" value="EMT23768"/>
    <property type="gene ID" value="F775_24501"/>
</dbReference>
<sequence length="517" mass="59163">MTKLSLDPLLDQEFEGRHRAERVQNSEVPYVQCLIGWIAKTFGYINRVNLTLPSLILHATLKGEIDKEKVIFLSHSTHIFFYLSWVHESANLIHISRFYFSARKINKMGEMVASAVVQEAVSGAVSFLCSSRSEKASQEELMERLEMAHIKLHVGLERTKMMPITIVPLLRLRKKLKDVFRECDDLLCKARDHQQVVPSLRRKIMHTVLPSFIVPNQDMLCSSVVGRFERFVKEADKFVRDVESGSSLSHYRFLSSPIRHLLEGKGLDYHMVQGSKAFYLRIWTDSVEEYGRVASLGFGYNDRKAPLKNCELFMSLRLYESTNIVGITAKCLQSLGPQFKSLVEDATGELTQLPTQDVSYFDSVWLEPMVKLTTYLSPDPFCCIANGLNKPCARNITSSELTTRFPQEVMFLRFACSFSASEYCSWSSTDEARINAIKAWSPLQMKVYFAPHLSDEFQDGGSLHQKEEEIQTKAIDFFIRQPGLTEYSMHWASAHGPAVFRVLKPIAKTRRASKRRR</sequence>
<dbReference type="InterPro" id="IPR013181">
    <property type="entry name" value="DUF1719"/>
</dbReference>